<dbReference type="Gene3D" id="1.10.260.40">
    <property type="entry name" value="lambda repressor-like DNA-binding domains"/>
    <property type="match status" value="1"/>
</dbReference>
<dbReference type="SMART" id="SM00530">
    <property type="entry name" value="HTH_XRE"/>
    <property type="match status" value="1"/>
</dbReference>
<sequence length="116" mass="12956">MDDVERRRAIAARLREARRLSGLSQGQAAQRMNMHRPTVSEIEAGNRRVSAEELSRFATLYEVSTSYLTGESPKAMALDDPRLQLAARELQKLPKESLDKLLQALAAMRSDDEEGG</sequence>
<dbReference type="PANTHER" id="PTHR43236">
    <property type="entry name" value="ANTITOXIN HIGA1"/>
    <property type="match status" value="1"/>
</dbReference>
<gene>
    <name evidence="3" type="ORF">HB662_27695</name>
</gene>
<feature type="region of interest" description="Disordered" evidence="1">
    <location>
        <begin position="21"/>
        <end position="40"/>
    </location>
</feature>
<evidence type="ECO:0000256" key="1">
    <source>
        <dbReference type="SAM" id="MobiDB-lite"/>
    </source>
</evidence>
<dbReference type="InterPro" id="IPR001387">
    <property type="entry name" value="Cro/C1-type_HTH"/>
</dbReference>
<organism evidence="3 4">
    <name type="scientific">Falsiroseomonas frigidaquae</name>
    <dbReference type="NCBI Taxonomy" id="487318"/>
    <lineage>
        <taxon>Bacteria</taxon>
        <taxon>Pseudomonadati</taxon>
        <taxon>Pseudomonadota</taxon>
        <taxon>Alphaproteobacteria</taxon>
        <taxon>Acetobacterales</taxon>
        <taxon>Roseomonadaceae</taxon>
        <taxon>Falsiroseomonas</taxon>
    </lineage>
</organism>
<feature type="domain" description="HTH cro/C1-type" evidence="2">
    <location>
        <begin position="14"/>
        <end position="68"/>
    </location>
</feature>
<dbReference type="EMBL" id="JAAVTX010000010">
    <property type="protein sequence ID" value="NKE48583.1"/>
    <property type="molecule type" value="Genomic_DNA"/>
</dbReference>
<evidence type="ECO:0000259" key="2">
    <source>
        <dbReference type="PROSITE" id="PS50943"/>
    </source>
</evidence>
<dbReference type="SUPFAM" id="SSF47413">
    <property type="entry name" value="lambda repressor-like DNA-binding domains"/>
    <property type="match status" value="1"/>
</dbReference>
<accession>A0ABX1F863</accession>
<protein>
    <submittedName>
        <fullName evidence="3">Helix-turn-helix transcriptional regulator</fullName>
    </submittedName>
</protein>
<dbReference type="InterPro" id="IPR010982">
    <property type="entry name" value="Lambda_DNA-bd_dom_sf"/>
</dbReference>
<dbReference type="Pfam" id="PF13560">
    <property type="entry name" value="HTH_31"/>
    <property type="match status" value="1"/>
</dbReference>
<evidence type="ECO:0000313" key="4">
    <source>
        <dbReference type="Proteomes" id="UP000765160"/>
    </source>
</evidence>
<dbReference type="CDD" id="cd00093">
    <property type="entry name" value="HTH_XRE"/>
    <property type="match status" value="1"/>
</dbReference>
<dbReference type="InterPro" id="IPR052345">
    <property type="entry name" value="Rad_response_metalloprotease"/>
</dbReference>
<keyword evidence="4" id="KW-1185">Reference proteome</keyword>
<dbReference type="Proteomes" id="UP000765160">
    <property type="component" value="Unassembled WGS sequence"/>
</dbReference>
<comment type="caution">
    <text evidence="3">The sequence shown here is derived from an EMBL/GenBank/DDBJ whole genome shotgun (WGS) entry which is preliminary data.</text>
</comment>
<dbReference type="RefSeq" id="WP_168055097.1">
    <property type="nucleotide sequence ID" value="NZ_JAATJR010000010.1"/>
</dbReference>
<dbReference type="PROSITE" id="PS50943">
    <property type="entry name" value="HTH_CROC1"/>
    <property type="match status" value="1"/>
</dbReference>
<name>A0ABX1F863_9PROT</name>
<dbReference type="PANTHER" id="PTHR43236:SF1">
    <property type="entry name" value="BLL7220 PROTEIN"/>
    <property type="match status" value="1"/>
</dbReference>
<reference evidence="3 4" key="1">
    <citation type="submission" date="2020-03" db="EMBL/GenBank/DDBJ databases">
        <title>Roseomonas selenitidurans sp. nov. isolated from soil.</title>
        <authorList>
            <person name="Liu H."/>
        </authorList>
    </citation>
    <scope>NUCLEOTIDE SEQUENCE [LARGE SCALE GENOMIC DNA]</scope>
    <source>
        <strain evidence="3 4">JCM 15073</strain>
    </source>
</reference>
<proteinExistence type="predicted"/>
<evidence type="ECO:0000313" key="3">
    <source>
        <dbReference type="EMBL" id="NKE48583.1"/>
    </source>
</evidence>